<dbReference type="PANTHER" id="PTHR43547">
    <property type="entry name" value="TWO-COMPONENT HISTIDINE KINASE"/>
    <property type="match status" value="1"/>
</dbReference>
<proteinExistence type="predicted"/>
<dbReference type="AlphaFoldDB" id="A0A926URT8"/>
<dbReference type="Pfam" id="PF02518">
    <property type="entry name" value="HATPase_c"/>
    <property type="match status" value="1"/>
</dbReference>
<gene>
    <name evidence="10" type="ORF">H6F44_07145</name>
</gene>
<evidence type="ECO:0000256" key="3">
    <source>
        <dbReference type="ARBA" id="ARBA00022553"/>
    </source>
</evidence>
<dbReference type="RefSeq" id="WP_190350264.1">
    <property type="nucleotide sequence ID" value="NZ_JACJPY010000015.1"/>
</dbReference>
<dbReference type="GO" id="GO:0000155">
    <property type="term" value="F:phosphorelay sensor kinase activity"/>
    <property type="evidence" value="ECO:0007669"/>
    <property type="project" value="InterPro"/>
</dbReference>
<accession>A0A926URT8</accession>
<comment type="caution">
    <text evidence="10">The sequence shown here is derived from an EMBL/GenBank/DDBJ whole genome shotgun (WGS) entry which is preliminary data.</text>
</comment>
<dbReference type="Gene3D" id="3.40.50.2300">
    <property type="match status" value="1"/>
</dbReference>
<evidence type="ECO:0000313" key="11">
    <source>
        <dbReference type="Proteomes" id="UP000631421"/>
    </source>
</evidence>
<dbReference type="InterPro" id="IPR001789">
    <property type="entry name" value="Sig_transdc_resp-reg_receiver"/>
</dbReference>
<dbReference type="Pfam" id="PF00072">
    <property type="entry name" value="Response_reg"/>
    <property type="match status" value="1"/>
</dbReference>
<dbReference type="InterPro" id="IPR011006">
    <property type="entry name" value="CheY-like_superfamily"/>
</dbReference>
<dbReference type="SMART" id="SM00388">
    <property type="entry name" value="HisKA"/>
    <property type="match status" value="1"/>
</dbReference>
<dbReference type="CDD" id="cd00082">
    <property type="entry name" value="HisKA"/>
    <property type="match status" value="1"/>
</dbReference>
<name>A0A926URT8_9CYAN</name>
<sequence>MLKTVIENKVIANVLIVEDELVTAHALSDVLGELGYRVLKIVDSTDGAIAAIHQQIPDIILMDIKLRGSDFGITAAHEIQKIIQVPIIYITAFSDPETQAQALATSPYGYFTKPLRYAEVNVAINIALREYREHQILQEALLKEKELHHLKSRILAMASHEFSTPMSVIRLLIWKLQNFEDQLTKESRAKNFASIQSAIKDINWLLEEIKFISCSDSGKFPFHPEDVDAIAYCQQLVESLQDDENSRKCKIQFHSHGQCQKLRIDKKLLWHIVMNLVSNAVKYSYDGGTVDVDLTCERQHLTLRISDHGIGIPNEYLENLFLPFLRAENVGHVKGLGMGLYIAKQAIEAHQGKVTVESEVNVGTKFTVVLPSATAALK</sequence>
<evidence type="ECO:0000256" key="7">
    <source>
        <dbReference type="PROSITE-ProRule" id="PRU00169"/>
    </source>
</evidence>
<dbReference type="InterPro" id="IPR005467">
    <property type="entry name" value="His_kinase_dom"/>
</dbReference>
<evidence type="ECO:0000256" key="4">
    <source>
        <dbReference type="ARBA" id="ARBA00022679"/>
    </source>
</evidence>
<dbReference type="SMART" id="SM00387">
    <property type="entry name" value="HATPase_c"/>
    <property type="match status" value="1"/>
</dbReference>
<dbReference type="PANTHER" id="PTHR43547:SF2">
    <property type="entry name" value="HYBRID SIGNAL TRANSDUCTION HISTIDINE KINASE C"/>
    <property type="match status" value="1"/>
</dbReference>
<dbReference type="Proteomes" id="UP000631421">
    <property type="component" value="Unassembled WGS sequence"/>
</dbReference>
<keyword evidence="4" id="KW-0808">Transferase</keyword>
<dbReference type="EC" id="2.7.13.3" evidence="2"/>
<dbReference type="InterPro" id="IPR003594">
    <property type="entry name" value="HATPase_dom"/>
</dbReference>
<reference evidence="10" key="1">
    <citation type="journal article" date="2015" name="ISME J.">
        <title>Draft Genome Sequence of Streptomyces incarnatus NRRL8089, which Produces the Nucleoside Antibiotic Sinefungin.</title>
        <authorList>
            <person name="Oshima K."/>
            <person name="Hattori M."/>
            <person name="Shimizu H."/>
            <person name="Fukuda K."/>
            <person name="Nemoto M."/>
            <person name="Inagaki K."/>
            <person name="Tamura T."/>
        </authorList>
    </citation>
    <scope>NUCLEOTIDE SEQUENCE</scope>
    <source>
        <strain evidence="10">FACHB-1277</strain>
    </source>
</reference>
<dbReference type="SMART" id="SM00448">
    <property type="entry name" value="REC"/>
    <property type="match status" value="1"/>
</dbReference>
<organism evidence="10 11">
    <name type="scientific">Pseudanabaena cinerea FACHB-1277</name>
    <dbReference type="NCBI Taxonomy" id="2949581"/>
    <lineage>
        <taxon>Bacteria</taxon>
        <taxon>Bacillati</taxon>
        <taxon>Cyanobacteriota</taxon>
        <taxon>Cyanophyceae</taxon>
        <taxon>Pseudanabaenales</taxon>
        <taxon>Pseudanabaenaceae</taxon>
        <taxon>Pseudanabaena</taxon>
        <taxon>Pseudanabaena cinerea</taxon>
    </lineage>
</organism>
<dbReference type="InterPro" id="IPR036890">
    <property type="entry name" value="HATPase_C_sf"/>
</dbReference>
<dbReference type="InterPro" id="IPR003661">
    <property type="entry name" value="HisK_dim/P_dom"/>
</dbReference>
<dbReference type="Gene3D" id="3.30.565.10">
    <property type="entry name" value="Histidine kinase-like ATPase, C-terminal domain"/>
    <property type="match status" value="1"/>
</dbReference>
<evidence type="ECO:0000259" key="8">
    <source>
        <dbReference type="PROSITE" id="PS50109"/>
    </source>
</evidence>
<reference evidence="10" key="2">
    <citation type="submission" date="2020-08" db="EMBL/GenBank/DDBJ databases">
        <authorList>
            <person name="Chen M."/>
            <person name="Teng W."/>
            <person name="Zhao L."/>
            <person name="Hu C."/>
            <person name="Zhou Y."/>
            <person name="Han B."/>
            <person name="Song L."/>
            <person name="Shu W."/>
        </authorList>
    </citation>
    <scope>NUCLEOTIDE SEQUENCE</scope>
    <source>
        <strain evidence="10">FACHB-1277</strain>
    </source>
</reference>
<feature type="domain" description="Response regulatory" evidence="9">
    <location>
        <begin position="13"/>
        <end position="128"/>
    </location>
</feature>
<dbReference type="FunFam" id="3.30.565.10:FF:000006">
    <property type="entry name" value="Sensor histidine kinase WalK"/>
    <property type="match status" value="1"/>
</dbReference>
<evidence type="ECO:0000256" key="5">
    <source>
        <dbReference type="ARBA" id="ARBA00022777"/>
    </source>
</evidence>
<dbReference type="Gene3D" id="1.10.287.130">
    <property type="match status" value="1"/>
</dbReference>
<evidence type="ECO:0000313" key="10">
    <source>
        <dbReference type="EMBL" id="MBD2149897.1"/>
    </source>
</evidence>
<dbReference type="InterPro" id="IPR004358">
    <property type="entry name" value="Sig_transdc_His_kin-like_C"/>
</dbReference>
<comment type="catalytic activity">
    <reaction evidence="1">
        <text>ATP + protein L-histidine = ADP + protein N-phospho-L-histidine.</text>
        <dbReference type="EC" id="2.7.13.3"/>
    </reaction>
</comment>
<dbReference type="SUPFAM" id="SSF52172">
    <property type="entry name" value="CheY-like"/>
    <property type="match status" value="1"/>
</dbReference>
<keyword evidence="6" id="KW-0902">Two-component regulatory system</keyword>
<dbReference type="PROSITE" id="PS50110">
    <property type="entry name" value="RESPONSE_REGULATORY"/>
    <property type="match status" value="1"/>
</dbReference>
<dbReference type="EMBL" id="JACJPY010000015">
    <property type="protein sequence ID" value="MBD2149897.1"/>
    <property type="molecule type" value="Genomic_DNA"/>
</dbReference>
<evidence type="ECO:0000259" key="9">
    <source>
        <dbReference type="PROSITE" id="PS50110"/>
    </source>
</evidence>
<dbReference type="PRINTS" id="PR00344">
    <property type="entry name" value="BCTRLSENSOR"/>
</dbReference>
<evidence type="ECO:0000256" key="1">
    <source>
        <dbReference type="ARBA" id="ARBA00000085"/>
    </source>
</evidence>
<evidence type="ECO:0000256" key="2">
    <source>
        <dbReference type="ARBA" id="ARBA00012438"/>
    </source>
</evidence>
<feature type="domain" description="Histidine kinase" evidence="8">
    <location>
        <begin position="157"/>
        <end position="374"/>
    </location>
</feature>
<dbReference type="SUPFAM" id="SSF55874">
    <property type="entry name" value="ATPase domain of HSP90 chaperone/DNA topoisomerase II/histidine kinase"/>
    <property type="match status" value="1"/>
</dbReference>
<evidence type="ECO:0000256" key="6">
    <source>
        <dbReference type="ARBA" id="ARBA00023012"/>
    </source>
</evidence>
<keyword evidence="11" id="KW-1185">Reference proteome</keyword>
<keyword evidence="5" id="KW-0418">Kinase</keyword>
<keyword evidence="3 7" id="KW-0597">Phosphoprotein</keyword>
<feature type="modified residue" description="4-aspartylphosphate" evidence="7">
    <location>
        <position position="63"/>
    </location>
</feature>
<dbReference type="PROSITE" id="PS50109">
    <property type="entry name" value="HIS_KIN"/>
    <property type="match status" value="1"/>
</dbReference>
<dbReference type="CDD" id="cd17534">
    <property type="entry name" value="REC_DC-like"/>
    <property type="match status" value="1"/>
</dbReference>
<protein>
    <recommendedName>
        <fullName evidence="2">histidine kinase</fullName>
        <ecNumber evidence="2">2.7.13.3</ecNumber>
    </recommendedName>
</protein>